<dbReference type="AlphaFoldDB" id="A0A914RSH7"/>
<proteinExistence type="predicted"/>
<keyword evidence="1" id="KW-1185">Reference proteome</keyword>
<dbReference type="WBParaSite" id="PEQ_0000945001-mRNA-1">
    <property type="protein sequence ID" value="PEQ_0000945001-mRNA-1"/>
    <property type="gene ID" value="PEQ_0000945001"/>
</dbReference>
<evidence type="ECO:0000313" key="1">
    <source>
        <dbReference type="Proteomes" id="UP000887564"/>
    </source>
</evidence>
<protein>
    <submittedName>
        <fullName evidence="2">Uncharacterized protein</fullName>
    </submittedName>
</protein>
<dbReference type="Proteomes" id="UP000887564">
    <property type="component" value="Unplaced"/>
</dbReference>
<evidence type="ECO:0000313" key="2">
    <source>
        <dbReference type="WBParaSite" id="PEQ_0000945001-mRNA-1"/>
    </source>
</evidence>
<accession>A0A914RSH7</accession>
<organism evidence="1 2">
    <name type="scientific">Parascaris equorum</name>
    <name type="common">Equine roundworm</name>
    <dbReference type="NCBI Taxonomy" id="6256"/>
    <lineage>
        <taxon>Eukaryota</taxon>
        <taxon>Metazoa</taxon>
        <taxon>Ecdysozoa</taxon>
        <taxon>Nematoda</taxon>
        <taxon>Chromadorea</taxon>
        <taxon>Rhabditida</taxon>
        <taxon>Spirurina</taxon>
        <taxon>Ascaridomorpha</taxon>
        <taxon>Ascaridoidea</taxon>
        <taxon>Ascarididae</taxon>
        <taxon>Parascaris</taxon>
    </lineage>
</organism>
<name>A0A914RSH7_PAREQ</name>
<sequence>MLKSLVEPIGYDLSLSDEDKALAATIDNAECGNGYLMRQRWRKCRHIDRFRNILQRRDAILNEKKESKLDLTNEYIRPIWEKLKSKASKLLTMRLHFQCSEVFDKGIKKCHDKFRDMKHQGGLLARKIVSVQGGEGGKGIFVDKGREG</sequence>
<reference evidence="2" key="1">
    <citation type="submission" date="2022-11" db="UniProtKB">
        <authorList>
            <consortium name="WormBaseParasite"/>
        </authorList>
    </citation>
    <scope>IDENTIFICATION</scope>
</reference>